<dbReference type="RefSeq" id="XP_016972452.1">
    <property type="nucleotide sequence ID" value="XM_017116963.1"/>
</dbReference>
<keyword evidence="2" id="KW-1133">Transmembrane helix</keyword>
<evidence type="ECO:0000256" key="2">
    <source>
        <dbReference type="SAM" id="Phobius"/>
    </source>
</evidence>
<proteinExistence type="predicted"/>
<reference evidence="3" key="1">
    <citation type="submission" date="2025-08" db="UniProtKB">
        <authorList>
            <consortium name="RefSeq"/>
        </authorList>
    </citation>
    <scope>IDENTIFICATION</scope>
</reference>
<keyword evidence="2" id="KW-0812">Transmembrane</keyword>
<evidence type="ECO:0000256" key="1">
    <source>
        <dbReference type="SAM" id="MobiDB-lite"/>
    </source>
</evidence>
<feature type="region of interest" description="Disordered" evidence="1">
    <location>
        <begin position="1"/>
        <end position="23"/>
    </location>
</feature>
<dbReference type="OrthoDB" id="6499973at2759"/>
<feature type="non-terminal residue" evidence="3">
    <location>
        <position position="104"/>
    </location>
</feature>
<evidence type="ECO:0000313" key="3">
    <source>
        <dbReference type="RefSeq" id="XP_016972452.1"/>
    </source>
</evidence>
<protein>
    <submittedName>
        <fullName evidence="3">Uncharacterized protein LOC108039845</fullName>
    </submittedName>
</protein>
<gene>
    <name evidence="3" type="primary">LOC108039845</name>
</gene>
<accession>A0A6P4E3I6</accession>
<name>A0A6P4E3I6_DRORH</name>
<keyword evidence="2" id="KW-0472">Membrane</keyword>
<sequence length="104" mass="11913">YEPTHHPSLHATPPHPSHITDEEDSAFPGLADREFHMLHRNIPALRRTGVDTTRIRQYFYPDGGWGWIICGVSFLVHILTTGLQLSYGLLWFYAVQYLHNTSGI</sequence>
<feature type="transmembrane region" description="Helical" evidence="2">
    <location>
        <begin position="65"/>
        <end position="94"/>
    </location>
</feature>
<organism evidence="3">
    <name type="scientific">Drosophila rhopaloa</name>
    <name type="common">Fruit fly</name>
    <dbReference type="NCBI Taxonomy" id="1041015"/>
    <lineage>
        <taxon>Eukaryota</taxon>
        <taxon>Metazoa</taxon>
        <taxon>Ecdysozoa</taxon>
        <taxon>Arthropoda</taxon>
        <taxon>Hexapoda</taxon>
        <taxon>Insecta</taxon>
        <taxon>Pterygota</taxon>
        <taxon>Neoptera</taxon>
        <taxon>Endopterygota</taxon>
        <taxon>Diptera</taxon>
        <taxon>Brachycera</taxon>
        <taxon>Muscomorpha</taxon>
        <taxon>Ephydroidea</taxon>
        <taxon>Drosophilidae</taxon>
        <taxon>Drosophila</taxon>
        <taxon>Sophophora</taxon>
    </lineage>
</organism>
<feature type="non-terminal residue" evidence="3">
    <location>
        <position position="1"/>
    </location>
</feature>
<dbReference type="AlphaFoldDB" id="A0A6P4E3I6"/>